<keyword evidence="3" id="KW-1185">Reference proteome</keyword>
<accession>A0A455LXU4</accession>
<feature type="compositionally biased region" description="Basic and acidic residues" evidence="1">
    <location>
        <begin position="329"/>
        <end position="343"/>
    </location>
</feature>
<evidence type="ECO:0000256" key="1">
    <source>
        <dbReference type="SAM" id="MobiDB-lite"/>
    </source>
</evidence>
<reference evidence="2 3" key="1">
    <citation type="journal article" date="2019" name="PLoS ONE">
        <title>Mycobacteriophage CRB2 defines a new subcluster in mycobacteriophage classification.</title>
        <authorList>
            <person name="Suarez C.A."/>
            <person name="Franceschelli J.J."/>
            <person name="Morbidoni H.R."/>
        </authorList>
    </citation>
    <scope>NUCLEOTIDE SEQUENCE [LARGE SCALE GENOMIC DNA]</scope>
</reference>
<feature type="compositionally biased region" description="Low complexity" evidence="1">
    <location>
        <begin position="367"/>
        <end position="378"/>
    </location>
</feature>
<sequence length="821" mass="87325">MWPERGEALSRTIEFEAALGDLYLEVLNGWVSGVRPLVLPSLTAASTLPPDPAALDQNAGALDQPSSELILAMLATLWALSLVESSEGLEISLPELPDLIPQLDRRLTHAVTSTSDLSARRVREAVAVVESDDDLRQARDDFIAQQRERVEAVPALVRSKVEAAVAEARPAAPEGAPSIEVTVEQMTTAQREAASSVLTPGSAELREVARWEGYQAAGVQNAAVIAAAARSEDQLDKVWIATIDGKTRPTHFAADGQRAPLAGSFSVGNEPLRYPGDPAGPAREVRNCRCRVGVLAHDEDIPDEIDRHTERLNGRDSTARNRQGSQEDEIARRAADGTIRARDDDDGIGRTAAGGWTAPSEQEYEMPKPAAPTTGPATTMAAADEESGSEMFRTFTDQPIAFVGIETSDGRMLAADIDLSFRSFPLPVMWVKQTGYGHEDAFTVGVIEGARIDGERVLGSGYMLNTAEADEASEQLAHTATRPSVDLAKTEWMLTDENGKEITEEEWWDLPMDAKVIQTITAAELIGTTLVATPAFGDTMIQLNAERESRDAALVASAAEQFRPRTYPAHMFSDPGLSAPTPITMDADGRIFGHLACFGACHRSIQSQCVMAPRSPSDYSMFHTSPAVRLDDGTSLPVGRLTVGTGHAPDSYAGAPAKAHYDNTGTCFALVRAGEDAHGIWISGVAAPWATPEQIEEGLASPLSGDWRNFGKGLDLIAALAVNTPGFAVRGRDGSEGQPVALVASLGLDPRRETGTPALTADAIGDIVEAAVSRAYAKREADAELAGLMAAASEKVGPPPPPKTEAEELSELLARAGTLSA</sequence>
<evidence type="ECO:0000313" key="2">
    <source>
        <dbReference type="EMBL" id="AYP69998.1"/>
    </source>
</evidence>
<gene>
    <name evidence="2" type="ORF">CRB2_12</name>
</gene>
<proteinExistence type="predicted"/>
<name>A0A455LXU4_9CAUD</name>
<dbReference type="EMBL" id="MK059749">
    <property type="protein sequence ID" value="AYP69998.1"/>
    <property type="molecule type" value="Genomic_DNA"/>
</dbReference>
<feature type="region of interest" description="Disordered" evidence="1">
    <location>
        <begin position="301"/>
        <end position="378"/>
    </location>
</feature>
<protein>
    <submittedName>
        <fullName evidence="2">Capsid morphogenesis protein</fullName>
    </submittedName>
</protein>
<evidence type="ECO:0000313" key="3">
    <source>
        <dbReference type="Proteomes" id="UP000292006"/>
    </source>
</evidence>
<feature type="compositionally biased region" description="Basic and acidic residues" evidence="1">
    <location>
        <begin position="301"/>
        <end position="319"/>
    </location>
</feature>
<organism evidence="2 3">
    <name type="scientific">Mycobacterium phage CRB2</name>
    <dbReference type="NCBI Taxonomy" id="2483623"/>
    <lineage>
        <taxon>Viruses</taxon>
        <taxon>Duplodnaviria</taxon>
        <taxon>Heunggongvirae</taxon>
        <taxon>Uroviricota</taxon>
        <taxon>Caudoviricetes</taxon>
        <taxon>Bclasvirinae</taxon>
        <taxon>Quesadillavirus</taxon>
        <taxon>Quesadillavirus CRB2</taxon>
    </lineage>
</organism>
<dbReference type="Proteomes" id="UP000292006">
    <property type="component" value="Segment"/>
</dbReference>